<protein>
    <submittedName>
        <fullName evidence="1">Uncharacterized protein</fullName>
    </submittedName>
</protein>
<dbReference type="EMBL" id="KN840667">
    <property type="protein sequence ID" value="KIP02548.1"/>
    <property type="molecule type" value="Genomic_DNA"/>
</dbReference>
<dbReference type="Proteomes" id="UP000053257">
    <property type="component" value="Unassembled WGS sequence"/>
</dbReference>
<proteinExistence type="predicted"/>
<organism evidence="1 2">
    <name type="scientific">Phlebiopsis gigantea (strain 11061_1 CR5-6)</name>
    <name type="common">White-rot fungus</name>
    <name type="synonym">Peniophora gigantea</name>
    <dbReference type="NCBI Taxonomy" id="745531"/>
    <lineage>
        <taxon>Eukaryota</taxon>
        <taxon>Fungi</taxon>
        <taxon>Dikarya</taxon>
        <taxon>Basidiomycota</taxon>
        <taxon>Agaricomycotina</taxon>
        <taxon>Agaricomycetes</taxon>
        <taxon>Polyporales</taxon>
        <taxon>Phanerochaetaceae</taxon>
        <taxon>Phlebiopsis</taxon>
    </lineage>
</organism>
<evidence type="ECO:0000313" key="2">
    <source>
        <dbReference type="Proteomes" id="UP000053257"/>
    </source>
</evidence>
<gene>
    <name evidence="1" type="ORF">PHLGIDRAFT_290315</name>
</gene>
<sequence length="155" mass="16840">MEYLEHQRRRPRRSRRWAVRMAPGPLENCADAPVVSDCDMEGGAGVRGRRRAGEWGACCGGSKEGRDKGHVFIHFASVGRYGCSFAISVLCAFRFGTDVPPVPNVVYSMCSRAGETETARCPLCTRGFPKHAAVHAALCDDASGNEQILFSSMAT</sequence>
<evidence type="ECO:0000313" key="1">
    <source>
        <dbReference type="EMBL" id="KIP02548.1"/>
    </source>
</evidence>
<name>A0A0C3PBZ6_PHLG1</name>
<reference evidence="1 2" key="1">
    <citation type="journal article" date="2014" name="PLoS Genet.">
        <title>Analysis of the Phlebiopsis gigantea genome, transcriptome and secretome provides insight into its pioneer colonization strategies of wood.</title>
        <authorList>
            <person name="Hori C."/>
            <person name="Ishida T."/>
            <person name="Igarashi K."/>
            <person name="Samejima M."/>
            <person name="Suzuki H."/>
            <person name="Master E."/>
            <person name="Ferreira P."/>
            <person name="Ruiz-Duenas F.J."/>
            <person name="Held B."/>
            <person name="Canessa P."/>
            <person name="Larrondo L.F."/>
            <person name="Schmoll M."/>
            <person name="Druzhinina I.S."/>
            <person name="Kubicek C.P."/>
            <person name="Gaskell J.A."/>
            <person name="Kersten P."/>
            <person name="St John F."/>
            <person name="Glasner J."/>
            <person name="Sabat G."/>
            <person name="Splinter BonDurant S."/>
            <person name="Syed K."/>
            <person name="Yadav J."/>
            <person name="Mgbeahuruike A.C."/>
            <person name="Kovalchuk A."/>
            <person name="Asiegbu F.O."/>
            <person name="Lackner G."/>
            <person name="Hoffmeister D."/>
            <person name="Rencoret J."/>
            <person name="Gutierrez A."/>
            <person name="Sun H."/>
            <person name="Lindquist E."/>
            <person name="Barry K."/>
            <person name="Riley R."/>
            <person name="Grigoriev I.V."/>
            <person name="Henrissat B."/>
            <person name="Kues U."/>
            <person name="Berka R.M."/>
            <person name="Martinez A.T."/>
            <person name="Covert S.F."/>
            <person name="Blanchette R.A."/>
            <person name="Cullen D."/>
        </authorList>
    </citation>
    <scope>NUCLEOTIDE SEQUENCE [LARGE SCALE GENOMIC DNA]</scope>
    <source>
        <strain evidence="1 2">11061_1 CR5-6</strain>
    </source>
</reference>
<accession>A0A0C3PBZ6</accession>
<dbReference type="HOGENOM" id="CLU_1696163_0_0_1"/>
<keyword evidence="2" id="KW-1185">Reference proteome</keyword>
<dbReference type="AlphaFoldDB" id="A0A0C3PBZ6"/>